<reference evidence="3 4" key="1">
    <citation type="submission" date="2019-06" db="EMBL/GenBank/DDBJ databases">
        <title>Echinicola alkalisoli sp. nov. isolated from saline soil.</title>
        <authorList>
            <person name="Sun J.-Q."/>
            <person name="Xu L."/>
        </authorList>
    </citation>
    <scope>NUCLEOTIDE SEQUENCE [LARGE SCALE GENOMIC DNA]</scope>
    <source>
        <strain evidence="3 4">LN3S3</strain>
    </source>
</reference>
<feature type="domain" description="Inosine/uridine-preferring nucleoside hydrolase" evidence="2">
    <location>
        <begin position="80"/>
        <end position="275"/>
    </location>
</feature>
<evidence type="ECO:0000313" key="3">
    <source>
        <dbReference type="EMBL" id="QDH81308.1"/>
    </source>
</evidence>
<dbReference type="OrthoDB" id="128573at2"/>
<dbReference type="Gene3D" id="3.90.245.10">
    <property type="entry name" value="Ribonucleoside hydrolase-like"/>
    <property type="match status" value="1"/>
</dbReference>
<dbReference type="InterPro" id="IPR001910">
    <property type="entry name" value="Inosine/uridine_hydrolase_dom"/>
</dbReference>
<dbReference type="CDD" id="cd02652">
    <property type="entry name" value="nuc_hydro_2"/>
    <property type="match status" value="1"/>
</dbReference>
<accession>A0A514CND0</accession>
<evidence type="ECO:0000259" key="2">
    <source>
        <dbReference type="Pfam" id="PF01156"/>
    </source>
</evidence>
<gene>
    <name evidence="3" type="ORF">FKX85_20655</name>
</gene>
<dbReference type="AlphaFoldDB" id="A0A514CND0"/>
<name>A0A514CND0_9BACT</name>
<protein>
    <submittedName>
        <fullName evidence="3">Nucleoside hydrolase</fullName>
    </submittedName>
</protein>
<proteinExistence type="predicted"/>
<dbReference type="SUPFAM" id="SSF53590">
    <property type="entry name" value="Nucleoside hydrolase"/>
    <property type="match status" value="1"/>
</dbReference>
<keyword evidence="3" id="KW-0378">Hydrolase</keyword>
<dbReference type="KEGG" id="echi:FKX85_20655"/>
<keyword evidence="1" id="KW-0472">Membrane</keyword>
<dbReference type="InterPro" id="IPR036452">
    <property type="entry name" value="Ribo_hydro-like"/>
</dbReference>
<dbReference type="Pfam" id="PF01156">
    <property type="entry name" value="IU_nuc_hydro"/>
    <property type="match status" value="1"/>
</dbReference>
<keyword evidence="1" id="KW-0812">Transmembrane</keyword>
<evidence type="ECO:0000256" key="1">
    <source>
        <dbReference type="SAM" id="Phobius"/>
    </source>
</evidence>
<feature type="transmembrane region" description="Helical" evidence="1">
    <location>
        <begin position="38"/>
        <end position="56"/>
    </location>
</feature>
<evidence type="ECO:0000313" key="4">
    <source>
        <dbReference type="Proteomes" id="UP000316614"/>
    </source>
</evidence>
<dbReference type="PANTHER" id="PTHR43264">
    <property type="match status" value="1"/>
</dbReference>
<dbReference type="RefSeq" id="WP_141616522.1">
    <property type="nucleotide sequence ID" value="NZ_CP041253.1"/>
</dbReference>
<keyword evidence="4" id="KW-1185">Reference proteome</keyword>
<dbReference type="Proteomes" id="UP000316614">
    <property type="component" value="Chromosome"/>
</dbReference>
<sequence length="380" mass="41894">MKRNYDLLVHKYSVCVMGFVLFCANHTKGVGLKKIQKYFSLTLPLLWLGAICWLSYSCQSKTTDVKQQSSIDKITEPIPVILDTDISGDYDDVGAMAVLHALADKGEIRILATVASNQSPLVAPTIEVINTYFGRPDLPIGAPKISGTTRDSRNIHWPDTLMANFPHTIQSNDDVPGAVQVYRSVLNSQPDTSVTIITVGYLTNMKNLLQSPPDSISSLAGKELIRKKVKTWVAMAGDFEDGREANVRKDSAASHYAISNWPTPVVFSGFEIGNDIVTGLELVKSGERTPITIPYRIGISSRPIDRKGRPSWDQTAVLAAGRGFDPYFSTRRGKFTATADGLSSWKDDPEGPHIRLVKKMGTEALTKEIEALMMHRPKEE</sequence>
<dbReference type="GO" id="GO:0016799">
    <property type="term" value="F:hydrolase activity, hydrolyzing N-glycosyl compounds"/>
    <property type="evidence" value="ECO:0007669"/>
    <property type="project" value="InterPro"/>
</dbReference>
<organism evidence="3 4">
    <name type="scientific">Echinicola soli</name>
    <dbReference type="NCBI Taxonomy" id="2591634"/>
    <lineage>
        <taxon>Bacteria</taxon>
        <taxon>Pseudomonadati</taxon>
        <taxon>Bacteroidota</taxon>
        <taxon>Cytophagia</taxon>
        <taxon>Cytophagales</taxon>
        <taxon>Cyclobacteriaceae</taxon>
        <taxon>Echinicola</taxon>
    </lineage>
</organism>
<keyword evidence="1" id="KW-1133">Transmembrane helix</keyword>
<dbReference type="PANTHER" id="PTHR43264:SF1">
    <property type="entry name" value="INOSINE_URIDINE-PREFERRING NUCLEOSIDE HYDROLASE DOMAIN-CONTAINING PROTEIN"/>
    <property type="match status" value="1"/>
</dbReference>
<dbReference type="EMBL" id="CP041253">
    <property type="protein sequence ID" value="QDH81308.1"/>
    <property type="molecule type" value="Genomic_DNA"/>
</dbReference>